<accession>A0A6U8PGI0</accession>
<name>A0A6U8PGI0_EMIHU</name>
<dbReference type="SUPFAM" id="SSF54534">
    <property type="entry name" value="FKBP-like"/>
    <property type="match status" value="1"/>
</dbReference>
<gene>
    <name evidence="7" type="ORF">EHUX00137_LOCUS48289</name>
</gene>
<protein>
    <recommendedName>
        <fullName evidence="5">Peptidyl-prolyl cis-trans isomerase</fullName>
        <ecNumber evidence="5">5.2.1.8</ecNumber>
    </recommendedName>
</protein>
<dbReference type="InterPro" id="IPR051370">
    <property type="entry name" value="PPIase_Pin1"/>
</dbReference>
<dbReference type="Gene3D" id="3.10.50.40">
    <property type="match status" value="1"/>
</dbReference>
<reference evidence="7" key="1">
    <citation type="submission" date="2021-01" db="EMBL/GenBank/DDBJ databases">
        <authorList>
            <person name="Corre E."/>
            <person name="Pelletier E."/>
            <person name="Niang G."/>
            <person name="Scheremetjew M."/>
            <person name="Finn R."/>
            <person name="Kale V."/>
            <person name="Holt S."/>
            <person name="Cochrane G."/>
            <person name="Meng A."/>
            <person name="Brown T."/>
            <person name="Cohen L."/>
        </authorList>
    </citation>
    <scope>NUCLEOTIDE SEQUENCE</scope>
    <source>
        <strain evidence="7">379</strain>
    </source>
</reference>
<evidence type="ECO:0000256" key="2">
    <source>
        <dbReference type="ARBA" id="ARBA00023110"/>
    </source>
</evidence>
<evidence type="ECO:0000256" key="4">
    <source>
        <dbReference type="PROSITE-ProRule" id="PRU00278"/>
    </source>
</evidence>
<evidence type="ECO:0000256" key="1">
    <source>
        <dbReference type="ARBA" id="ARBA00000971"/>
    </source>
</evidence>
<keyword evidence="3 4" id="KW-0413">Isomerase</keyword>
<feature type="domain" description="PpiC" evidence="6">
    <location>
        <begin position="52"/>
        <end position="147"/>
    </location>
</feature>
<dbReference type="EC" id="5.2.1.8" evidence="5"/>
<keyword evidence="2 4" id="KW-0697">Rotamase</keyword>
<dbReference type="EMBL" id="HBIR01062236">
    <property type="protein sequence ID" value="CAE0601683.1"/>
    <property type="molecule type" value="Transcribed_RNA"/>
</dbReference>
<dbReference type="Pfam" id="PF00639">
    <property type="entry name" value="Rotamase"/>
    <property type="match status" value="1"/>
</dbReference>
<dbReference type="InterPro" id="IPR000297">
    <property type="entry name" value="PPIase_PpiC"/>
</dbReference>
<evidence type="ECO:0000256" key="5">
    <source>
        <dbReference type="RuleBase" id="RU363014"/>
    </source>
</evidence>
<proteinExistence type="predicted"/>
<organism evidence="7">
    <name type="scientific">Emiliania huxleyi</name>
    <name type="common">Coccolithophore</name>
    <name type="synonym">Pontosphaera huxleyi</name>
    <dbReference type="NCBI Taxonomy" id="2903"/>
    <lineage>
        <taxon>Eukaryota</taxon>
        <taxon>Haptista</taxon>
        <taxon>Haptophyta</taxon>
        <taxon>Prymnesiophyceae</taxon>
        <taxon>Isochrysidales</taxon>
        <taxon>Noelaerhabdaceae</taxon>
        <taxon>Emiliania</taxon>
    </lineage>
</organism>
<keyword evidence="5" id="KW-0732">Signal</keyword>
<evidence type="ECO:0000256" key="3">
    <source>
        <dbReference type="ARBA" id="ARBA00023235"/>
    </source>
</evidence>
<evidence type="ECO:0000313" key="7">
    <source>
        <dbReference type="EMBL" id="CAE0601683.1"/>
    </source>
</evidence>
<dbReference type="PANTHER" id="PTHR10657:SF4">
    <property type="entry name" value="PEPTIDYL-PROLYL CIS-TRANS ISOMERASE-RELATED"/>
    <property type="match status" value="1"/>
</dbReference>
<sequence>MLAILLAPVFVLPARIAGCGAQGRAGAVRMEQGGLGDLFKQVSQNMKQMTDQRVGRASHIMLRPSDDAAAELLREWKAEIGDDEAKFQERARASSECRSAPRGGDLGFVTRGKLSPEFDEVIFEEEPGFVYGPLQTQFGYHLIYLHSCREPSGTGTLNAVRSRWPSP</sequence>
<dbReference type="GO" id="GO:0003755">
    <property type="term" value="F:peptidyl-prolyl cis-trans isomerase activity"/>
    <property type="evidence" value="ECO:0007669"/>
    <property type="project" value="UniProtKB-UniRule"/>
</dbReference>
<evidence type="ECO:0000259" key="6">
    <source>
        <dbReference type="PROSITE" id="PS50198"/>
    </source>
</evidence>
<dbReference type="AlphaFoldDB" id="A0A6U8PGI0"/>
<dbReference type="PROSITE" id="PS50198">
    <property type="entry name" value="PPIC_PPIASE_2"/>
    <property type="match status" value="1"/>
</dbReference>
<comment type="catalytic activity">
    <reaction evidence="1 5">
        <text>[protein]-peptidylproline (omega=180) = [protein]-peptidylproline (omega=0)</text>
        <dbReference type="Rhea" id="RHEA:16237"/>
        <dbReference type="Rhea" id="RHEA-COMP:10747"/>
        <dbReference type="Rhea" id="RHEA-COMP:10748"/>
        <dbReference type="ChEBI" id="CHEBI:83833"/>
        <dbReference type="ChEBI" id="CHEBI:83834"/>
        <dbReference type="EC" id="5.2.1.8"/>
    </reaction>
</comment>
<dbReference type="InterPro" id="IPR046357">
    <property type="entry name" value="PPIase_dom_sf"/>
</dbReference>
<dbReference type="PANTHER" id="PTHR10657">
    <property type="entry name" value="PEPTIDYL-PROLYL CIS-TRANS ISOMERASE"/>
    <property type="match status" value="1"/>
</dbReference>
<feature type="signal peptide" evidence="5">
    <location>
        <begin position="1"/>
        <end position="21"/>
    </location>
</feature>
<feature type="chain" id="PRO_5030000197" description="Peptidyl-prolyl cis-trans isomerase" evidence="5">
    <location>
        <begin position="22"/>
        <end position="167"/>
    </location>
</feature>